<dbReference type="EC" id="6.3.3.2" evidence="5"/>
<dbReference type="SUPFAM" id="SSF100950">
    <property type="entry name" value="NagB/RpiA/CoA transferase-like"/>
    <property type="match status" value="1"/>
</dbReference>
<dbReference type="Gene3D" id="3.40.50.10420">
    <property type="entry name" value="NagB/RpiA/CoA transferase-like"/>
    <property type="match status" value="1"/>
</dbReference>
<evidence type="ECO:0000256" key="1">
    <source>
        <dbReference type="ARBA" id="ARBA00010638"/>
    </source>
</evidence>
<dbReference type="GO" id="GO:0046872">
    <property type="term" value="F:metal ion binding"/>
    <property type="evidence" value="ECO:0007669"/>
    <property type="project" value="UniProtKB-KW"/>
</dbReference>
<organism evidence="6 7">
    <name type="scientific">Clostridium scindens (strain ATCC 35704 / DSM 5676 / VPI 13733 / 19)</name>
    <dbReference type="NCBI Taxonomy" id="411468"/>
    <lineage>
        <taxon>Bacteria</taxon>
        <taxon>Bacillati</taxon>
        <taxon>Bacillota</taxon>
        <taxon>Clostridia</taxon>
        <taxon>Lachnospirales</taxon>
        <taxon>Lachnospiraceae</taxon>
    </lineage>
</organism>
<feature type="binding site" evidence="4">
    <location>
        <position position="60"/>
    </location>
    <ligand>
        <name>substrate</name>
    </ligand>
</feature>
<dbReference type="PANTHER" id="PTHR23407">
    <property type="entry name" value="ATPASE INHIBITOR/5-FORMYLTETRAHYDROFOLATE CYCLO-LIGASE"/>
    <property type="match status" value="1"/>
</dbReference>
<comment type="similarity">
    <text evidence="1 5">Belongs to the 5-formyltetrahydrofolate cyclo-ligase family.</text>
</comment>
<protein>
    <recommendedName>
        <fullName evidence="5">5-formyltetrahydrofolate cyclo-ligase</fullName>
        <ecNumber evidence="5">6.3.3.2</ecNumber>
    </recommendedName>
</protein>
<evidence type="ECO:0000256" key="4">
    <source>
        <dbReference type="PIRSR" id="PIRSR006806-1"/>
    </source>
</evidence>
<evidence type="ECO:0000256" key="2">
    <source>
        <dbReference type="ARBA" id="ARBA00022741"/>
    </source>
</evidence>
<keyword evidence="2 4" id="KW-0547">Nucleotide-binding</keyword>
<proteinExistence type="inferred from homology"/>
<keyword evidence="5" id="KW-0460">Magnesium</keyword>
<dbReference type="NCBIfam" id="TIGR02727">
    <property type="entry name" value="MTHFS_bact"/>
    <property type="match status" value="1"/>
</dbReference>
<comment type="catalytic activity">
    <reaction evidence="5">
        <text>(6S)-5-formyl-5,6,7,8-tetrahydrofolate + ATP = (6R)-5,10-methenyltetrahydrofolate + ADP + phosphate</text>
        <dbReference type="Rhea" id="RHEA:10488"/>
        <dbReference type="ChEBI" id="CHEBI:30616"/>
        <dbReference type="ChEBI" id="CHEBI:43474"/>
        <dbReference type="ChEBI" id="CHEBI:57455"/>
        <dbReference type="ChEBI" id="CHEBI:57457"/>
        <dbReference type="ChEBI" id="CHEBI:456216"/>
        <dbReference type="EC" id="6.3.3.2"/>
    </reaction>
</comment>
<dbReference type="InterPro" id="IPR002698">
    <property type="entry name" value="FTHF_cligase"/>
</dbReference>
<dbReference type="PIRSF" id="PIRSF006806">
    <property type="entry name" value="FTHF_cligase"/>
    <property type="match status" value="1"/>
</dbReference>
<evidence type="ECO:0000256" key="5">
    <source>
        <dbReference type="RuleBase" id="RU361279"/>
    </source>
</evidence>
<sequence length="195" mass="22301">MEALQIWVRSLESKKDIRHRVLEARKEIGPLKWQKATEGITAAVTSHMRFREATDIYCYVDHQGEAGTRLIIEEAWRLGKDVWVPRVLGRRMEFFHIENFSQLHPGTMGILEPEEGALADGADALVIMPGVAFDRDRRRIGYGGGYYDRYLAAHPCLPTMAVAFDCQVLDEVPYDEYDIRPQILVTETSVYEDGK</sequence>
<accession>A0A494WQW4</accession>
<dbReference type="Proteomes" id="UP000289664">
    <property type="component" value="Chromosome"/>
</dbReference>
<feature type="binding site" evidence="4">
    <location>
        <position position="65"/>
    </location>
    <ligand>
        <name>substrate</name>
    </ligand>
</feature>
<dbReference type="GO" id="GO:0009396">
    <property type="term" value="P:folic acid-containing compound biosynthetic process"/>
    <property type="evidence" value="ECO:0007669"/>
    <property type="project" value="TreeGrafter"/>
</dbReference>
<dbReference type="GO" id="GO:0005524">
    <property type="term" value="F:ATP binding"/>
    <property type="evidence" value="ECO:0007669"/>
    <property type="project" value="UniProtKB-KW"/>
</dbReference>
<dbReference type="InterPro" id="IPR037171">
    <property type="entry name" value="NagB/RpiA_transferase-like"/>
</dbReference>
<evidence type="ECO:0000313" key="7">
    <source>
        <dbReference type="Proteomes" id="UP000289664"/>
    </source>
</evidence>
<feature type="binding site" evidence="4">
    <location>
        <begin position="139"/>
        <end position="147"/>
    </location>
    <ligand>
        <name>ATP</name>
        <dbReference type="ChEBI" id="CHEBI:30616"/>
    </ligand>
</feature>
<evidence type="ECO:0000256" key="3">
    <source>
        <dbReference type="ARBA" id="ARBA00022840"/>
    </source>
</evidence>
<dbReference type="GeneID" id="62697146"/>
<reference evidence="6 7" key="1">
    <citation type="journal article" date="2019" name="Appl. Environ. Microbiol.">
        <title>Clostridium scindens ATCC 35704: integration of nutritional requirements, the complete genome sequence, and global transcriptional responses to bile acids.</title>
        <authorList>
            <person name="Devendran S."/>
            <person name="Shrestha R."/>
            <person name="Alves J.M.P."/>
            <person name="Wolf P.G."/>
            <person name="Ly L."/>
            <person name="Hernandez A.G."/>
            <person name="Mendez-Garcia C."/>
            <person name="Inboden A."/>
            <person name="Wiley J."/>
            <person name="Paul O."/>
            <person name="Allen A."/>
            <person name="Springer E."/>
            <person name="Wright C.L."/>
            <person name="Fields C.J."/>
            <person name="Daniel S.L."/>
            <person name="Ridlon J.M."/>
        </authorList>
    </citation>
    <scope>NUCLEOTIDE SEQUENCE [LARGE SCALE GENOMIC DNA]</scope>
    <source>
        <strain evidence="6 7">ATCC 35704</strain>
    </source>
</reference>
<comment type="cofactor">
    <cofactor evidence="5">
        <name>Mg(2+)</name>
        <dbReference type="ChEBI" id="CHEBI:18420"/>
    </cofactor>
</comment>
<dbReference type="PANTHER" id="PTHR23407:SF1">
    <property type="entry name" value="5-FORMYLTETRAHYDROFOLATE CYCLO-LIGASE"/>
    <property type="match status" value="1"/>
</dbReference>
<name>A0A494WQW4_CLOS5</name>
<dbReference type="KEGG" id="csci:HDCHBGLK_02959"/>
<feature type="binding site" evidence="4">
    <location>
        <begin position="14"/>
        <end position="18"/>
    </location>
    <ligand>
        <name>ATP</name>
        <dbReference type="ChEBI" id="CHEBI:30616"/>
    </ligand>
</feature>
<gene>
    <name evidence="6" type="ORF">HDCHBGLK_02959</name>
</gene>
<keyword evidence="5" id="KW-0479">Metal-binding</keyword>
<dbReference type="AlphaFoldDB" id="A0A494WQW4"/>
<dbReference type="GO" id="GO:0030272">
    <property type="term" value="F:5-formyltetrahydrofolate cyclo-ligase activity"/>
    <property type="evidence" value="ECO:0007669"/>
    <property type="project" value="UniProtKB-EC"/>
</dbReference>
<dbReference type="EMBL" id="CP036170">
    <property type="protein sequence ID" value="QBF75548.1"/>
    <property type="molecule type" value="Genomic_DNA"/>
</dbReference>
<dbReference type="GO" id="GO:0035999">
    <property type="term" value="P:tetrahydrofolate interconversion"/>
    <property type="evidence" value="ECO:0007669"/>
    <property type="project" value="TreeGrafter"/>
</dbReference>
<keyword evidence="7" id="KW-1185">Reference proteome</keyword>
<dbReference type="Pfam" id="PF01812">
    <property type="entry name" value="5-FTHF_cyc-lig"/>
    <property type="match status" value="1"/>
</dbReference>
<keyword evidence="3 4" id="KW-0067">ATP-binding</keyword>
<dbReference type="RefSeq" id="WP_009248537.1">
    <property type="nucleotide sequence ID" value="NZ_CP036170.1"/>
</dbReference>
<dbReference type="InterPro" id="IPR024185">
    <property type="entry name" value="FTHF_cligase-like_sf"/>
</dbReference>
<keyword evidence="6" id="KW-0436">Ligase</keyword>
<evidence type="ECO:0000313" key="6">
    <source>
        <dbReference type="EMBL" id="QBF75548.1"/>
    </source>
</evidence>